<reference evidence="3" key="1">
    <citation type="submission" date="2016-10" db="EMBL/GenBank/DDBJ databases">
        <authorList>
            <person name="Varghese N."/>
            <person name="Submissions S."/>
        </authorList>
    </citation>
    <scope>NUCLEOTIDE SEQUENCE [LARGE SCALE GENOMIC DNA]</scope>
    <source>
        <strain evidence="3">DSM 17616</strain>
    </source>
</reference>
<dbReference type="AlphaFoldDB" id="A0A1H6KU85"/>
<dbReference type="PANTHER" id="PTHR48100:SF1">
    <property type="entry name" value="HISTIDINE PHOSPHATASE FAMILY PROTEIN-RELATED"/>
    <property type="match status" value="1"/>
</dbReference>
<organism evidence="2 3">
    <name type="scientific">Rheinheimera pacifica</name>
    <dbReference type="NCBI Taxonomy" id="173990"/>
    <lineage>
        <taxon>Bacteria</taxon>
        <taxon>Pseudomonadati</taxon>
        <taxon>Pseudomonadota</taxon>
        <taxon>Gammaproteobacteria</taxon>
        <taxon>Chromatiales</taxon>
        <taxon>Chromatiaceae</taxon>
        <taxon>Rheinheimera</taxon>
    </lineage>
</organism>
<keyword evidence="1" id="KW-0732">Signal</keyword>
<keyword evidence="3" id="KW-1185">Reference proteome</keyword>
<dbReference type="EMBL" id="FNXF01000004">
    <property type="protein sequence ID" value="SEH79447.1"/>
    <property type="molecule type" value="Genomic_DNA"/>
</dbReference>
<evidence type="ECO:0000256" key="1">
    <source>
        <dbReference type="SAM" id="SignalP"/>
    </source>
</evidence>
<dbReference type="PANTHER" id="PTHR48100">
    <property type="entry name" value="BROAD-SPECIFICITY PHOSPHATASE YOR283W-RELATED"/>
    <property type="match status" value="1"/>
</dbReference>
<protein>
    <submittedName>
        <fullName evidence="2">Histidine phosphatase superfamily (Branch 1)</fullName>
    </submittedName>
</protein>
<dbReference type="Gene3D" id="3.40.50.1240">
    <property type="entry name" value="Phosphoglycerate mutase-like"/>
    <property type="match status" value="1"/>
</dbReference>
<dbReference type="Proteomes" id="UP000199371">
    <property type="component" value="Unassembled WGS sequence"/>
</dbReference>
<sequence length="180" mass="19972">MLCCTAWMFLKLKLNKLLAWFGALSCLLALQLSADTVYLVRHAEKQDDSKDPPLSECGRARAQALADYFANIPLAAVYATPYQRTRQTAAAVAEHKQLPVNNYDPRQPEQLQQLLLKHTQPVLVVGHSNTVPQLVSLLSGIDMAALTEQEYSLLYQLQLGEQSSVTLKRQAFICQQASGS</sequence>
<dbReference type="GO" id="GO:0005737">
    <property type="term" value="C:cytoplasm"/>
    <property type="evidence" value="ECO:0007669"/>
    <property type="project" value="TreeGrafter"/>
</dbReference>
<dbReference type="InterPro" id="IPR050275">
    <property type="entry name" value="PGM_Phosphatase"/>
</dbReference>
<dbReference type="InterPro" id="IPR013078">
    <property type="entry name" value="His_Pase_superF_clade-1"/>
</dbReference>
<dbReference type="SMART" id="SM00855">
    <property type="entry name" value="PGAM"/>
    <property type="match status" value="1"/>
</dbReference>
<feature type="chain" id="PRO_5011462571" evidence="1">
    <location>
        <begin position="35"/>
        <end position="180"/>
    </location>
</feature>
<dbReference type="STRING" id="173990.SAMN05660691_01472"/>
<dbReference type="Pfam" id="PF00300">
    <property type="entry name" value="His_Phos_1"/>
    <property type="match status" value="1"/>
</dbReference>
<evidence type="ECO:0000313" key="2">
    <source>
        <dbReference type="EMBL" id="SEH79447.1"/>
    </source>
</evidence>
<dbReference type="SUPFAM" id="SSF53254">
    <property type="entry name" value="Phosphoglycerate mutase-like"/>
    <property type="match status" value="1"/>
</dbReference>
<feature type="signal peptide" evidence="1">
    <location>
        <begin position="1"/>
        <end position="34"/>
    </location>
</feature>
<dbReference type="GO" id="GO:0016791">
    <property type="term" value="F:phosphatase activity"/>
    <property type="evidence" value="ECO:0007669"/>
    <property type="project" value="TreeGrafter"/>
</dbReference>
<evidence type="ECO:0000313" key="3">
    <source>
        <dbReference type="Proteomes" id="UP000199371"/>
    </source>
</evidence>
<dbReference type="CDD" id="cd07067">
    <property type="entry name" value="HP_PGM_like"/>
    <property type="match status" value="1"/>
</dbReference>
<accession>A0A1H6KU85</accession>
<dbReference type="InterPro" id="IPR029033">
    <property type="entry name" value="His_PPase_superfam"/>
</dbReference>
<name>A0A1H6KU85_9GAMM</name>
<gene>
    <name evidence="2" type="ORF">SAMN05660691_01472</name>
</gene>
<proteinExistence type="predicted"/>